<gene>
    <name evidence="3" type="ORF">C8A01DRAFT_18085</name>
</gene>
<comment type="caution">
    <text evidence="3">The sequence shown here is derived from an EMBL/GenBank/DDBJ whole genome shotgun (WGS) entry which is preliminary data.</text>
</comment>
<feature type="domain" description="Heterokaryon incompatibility" evidence="2">
    <location>
        <begin position="22"/>
        <end position="112"/>
    </location>
</feature>
<feature type="compositionally biased region" description="Polar residues" evidence="1">
    <location>
        <begin position="422"/>
        <end position="432"/>
    </location>
</feature>
<accession>A0AAN6PF17</accession>
<dbReference type="InterPro" id="IPR010730">
    <property type="entry name" value="HET"/>
</dbReference>
<organism evidence="3 4">
    <name type="scientific">Parachaetomium inaequale</name>
    <dbReference type="NCBI Taxonomy" id="2588326"/>
    <lineage>
        <taxon>Eukaryota</taxon>
        <taxon>Fungi</taxon>
        <taxon>Dikarya</taxon>
        <taxon>Ascomycota</taxon>
        <taxon>Pezizomycotina</taxon>
        <taxon>Sordariomycetes</taxon>
        <taxon>Sordariomycetidae</taxon>
        <taxon>Sordariales</taxon>
        <taxon>Chaetomiaceae</taxon>
        <taxon>Parachaetomium</taxon>
    </lineage>
</organism>
<dbReference type="Proteomes" id="UP001303115">
    <property type="component" value="Unassembled WGS sequence"/>
</dbReference>
<proteinExistence type="predicted"/>
<keyword evidence="4" id="KW-1185">Reference proteome</keyword>
<sequence length="667" mass="74730">MRLLNTTTLRLESLFGSSIPEYAILSHTWCEDEVLFDDIRDSGQPLPVHKKGFAKVKGSCEQAIRHGYRYIWIDTCCIDKSSSAELSEAINSMFQWYHDSGRCYAYLADVNTAGEAGAVEFEASRWFTRGWTLQELIAPQDVCFYDANWSLIGRRQPIIDQFRDCPDLAERISKMTGIPIRILHWYSPSRHERGWLESMNLGIGTGPWQRQPTEEEKAQLLCALRSFSIAQRMSWAALRQTTRVEDRAYSLLGLFEVNMPMLYGEGRRAFYRLQQEILKESDDHSILAFAQSVPPRGDGGSELLADSPACFAGSIIQQPEVSGAVWPGASEKLCATELSPLPKALEVGLCLCPLNPGRWGKDEDRDIYYLGILDCVYGDDLTSRPAIFLEAVDKNKLTFRRVAGDTLKKITPLDMDPPELQNKGQPEPSTELTGRAVVPQPNLAKATFKTVRLYCLPPEKYKGKLYKPRVYFPFGRSTMAVRIKLQDTRGIHLSQCAKGAYPQAVQVDSERSQVYIPSEKNGGEYDLGNMSPFGVLILQLSGMGTLVLLWGSTRRGDSPEDAWFAVSSWAEAAEICGLALILGPDLSEAARLVFEQRQSWAASTDVRRDGIVEADLGSQRVGCNVDTVDFFGRRVLNIDVRCVARRAQKIGRLPRGPRIQSCTLPWE</sequence>
<evidence type="ECO:0000256" key="1">
    <source>
        <dbReference type="SAM" id="MobiDB-lite"/>
    </source>
</evidence>
<reference evidence="4" key="1">
    <citation type="journal article" date="2023" name="Mol. Phylogenet. Evol.">
        <title>Genome-scale phylogeny and comparative genomics of the fungal order Sordariales.</title>
        <authorList>
            <person name="Hensen N."/>
            <person name="Bonometti L."/>
            <person name="Westerberg I."/>
            <person name="Brannstrom I.O."/>
            <person name="Guillou S."/>
            <person name="Cros-Aarteil S."/>
            <person name="Calhoun S."/>
            <person name="Haridas S."/>
            <person name="Kuo A."/>
            <person name="Mondo S."/>
            <person name="Pangilinan J."/>
            <person name="Riley R."/>
            <person name="LaButti K."/>
            <person name="Andreopoulos B."/>
            <person name="Lipzen A."/>
            <person name="Chen C."/>
            <person name="Yan M."/>
            <person name="Daum C."/>
            <person name="Ng V."/>
            <person name="Clum A."/>
            <person name="Steindorff A."/>
            <person name="Ohm R.A."/>
            <person name="Martin F."/>
            <person name="Silar P."/>
            <person name="Natvig D.O."/>
            <person name="Lalanne C."/>
            <person name="Gautier V."/>
            <person name="Ament-Velasquez S.L."/>
            <person name="Kruys A."/>
            <person name="Hutchinson M.I."/>
            <person name="Powell A.J."/>
            <person name="Barry K."/>
            <person name="Miller A.N."/>
            <person name="Grigoriev I.V."/>
            <person name="Debuchy R."/>
            <person name="Gladieux P."/>
            <person name="Hiltunen Thoren M."/>
            <person name="Johannesson H."/>
        </authorList>
    </citation>
    <scope>NUCLEOTIDE SEQUENCE [LARGE SCALE GENOMIC DNA]</scope>
    <source>
        <strain evidence="4">CBS 284.82</strain>
    </source>
</reference>
<dbReference type="AlphaFoldDB" id="A0AAN6PF17"/>
<dbReference type="EMBL" id="MU854451">
    <property type="protein sequence ID" value="KAK4035226.1"/>
    <property type="molecule type" value="Genomic_DNA"/>
</dbReference>
<dbReference type="PANTHER" id="PTHR10622:SF10">
    <property type="entry name" value="HET DOMAIN-CONTAINING PROTEIN"/>
    <property type="match status" value="1"/>
</dbReference>
<dbReference type="PANTHER" id="PTHR10622">
    <property type="entry name" value="HET DOMAIN-CONTAINING PROTEIN"/>
    <property type="match status" value="1"/>
</dbReference>
<feature type="region of interest" description="Disordered" evidence="1">
    <location>
        <begin position="411"/>
        <end position="434"/>
    </location>
</feature>
<evidence type="ECO:0000313" key="3">
    <source>
        <dbReference type="EMBL" id="KAK4035226.1"/>
    </source>
</evidence>
<protein>
    <submittedName>
        <fullName evidence="3">Vegetative incompatibility protein HET-E-1</fullName>
    </submittedName>
</protein>
<evidence type="ECO:0000259" key="2">
    <source>
        <dbReference type="Pfam" id="PF06985"/>
    </source>
</evidence>
<dbReference type="Pfam" id="PF06985">
    <property type="entry name" value="HET"/>
    <property type="match status" value="1"/>
</dbReference>
<name>A0AAN6PF17_9PEZI</name>
<evidence type="ECO:0000313" key="4">
    <source>
        <dbReference type="Proteomes" id="UP001303115"/>
    </source>
</evidence>